<name>A0AB39BF61_9MICO</name>
<dbReference type="GO" id="GO:0071949">
    <property type="term" value="F:FAD binding"/>
    <property type="evidence" value="ECO:0007669"/>
    <property type="project" value="InterPro"/>
</dbReference>
<dbReference type="AlphaFoldDB" id="A0AB39BF61"/>
<dbReference type="Gene3D" id="3.30.70.100">
    <property type="match status" value="1"/>
</dbReference>
<proteinExistence type="predicted"/>
<evidence type="ECO:0000313" key="2">
    <source>
        <dbReference type="EMBL" id="XDI05212.1"/>
    </source>
</evidence>
<dbReference type="InterPro" id="IPR007024">
    <property type="entry name" value="BLUF_domain"/>
</dbReference>
<protein>
    <submittedName>
        <fullName evidence="2">BLUF domain-containing protein</fullName>
    </submittedName>
</protein>
<sequence length="164" mass="18041">MTRKDAGTALLSVVYSSTAVVPFGDDDLFELLEHSRENNARDGLTGMLLYRDERFLQVLEGPEEAVRRRVEVIRDDARHTRFWVLIEELSDARHFPDWTMGFPAHSAPEAVPGYLASFASADAADAAGAADADADAEADTEAEADAEAALRQLIGFFEDPANRR</sequence>
<dbReference type="SMART" id="SM01034">
    <property type="entry name" value="BLUF"/>
    <property type="match status" value="1"/>
</dbReference>
<dbReference type="GO" id="GO:0009882">
    <property type="term" value="F:blue light photoreceptor activity"/>
    <property type="evidence" value="ECO:0007669"/>
    <property type="project" value="InterPro"/>
</dbReference>
<dbReference type="PROSITE" id="PS50925">
    <property type="entry name" value="BLUF"/>
    <property type="match status" value="1"/>
</dbReference>
<dbReference type="Pfam" id="PF04940">
    <property type="entry name" value="BLUF"/>
    <property type="match status" value="1"/>
</dbReference>
<dbReference type="SUPFAM" id="SSF54975">
    <property type="entry name" value="Acylphosphatase/BLUF domain-like"/>
    <property type="match status" value="1"/>
</dbReference>
<dbReference type="InterPro" id="IPR036046">
    <property type="entry name" value="Acylphosphatase-like_dom_sf"/>
</dbReference>
<evidence type="ECO:0000259" key="1">
    <source>
        <dbReference type="PROSITE" id="PS50925"/>
    </source>
</evidence>
<accession>A0AB39BF61</accession>
<gene>
    <name evidence="2" type="ORF">ABFY20_18125</name>
</gene>
<feature type="domain" description="BLUF" evidence="1">
    <location>
        <begin position="10"/>
        <end position="101"/>
    </location>
</feature>
<organism evidence="2">
    <name type="scientific">Herbiconiux sp. A18JL235</name>
    <dbReference type="NCBI Taxonomy" id="3152363"/>
    <lineage>
        <taxon>Bacteria</taxon>
        <taxon>Bacillati</taxon>
        <taxon>Actinomycetota</taxon>
        <taxon>Actinomycetes</taxon>
        <taxon>Micrococcales</taxon>
        <taxon>Microbacteriaceae</taxon>
        <taxon>Herbiconiux</taxon>
    </lineage>
</organism>
<reference evidence="2" key="1">
    <citation type="submission" date="2024-05" db="EMBL/GenBank/DDBJ databases">
        <title>Herbiconiux sp. A18JL235.</title>
        <authorList>
            <person name="Zhang G."/>
        </authorList>
    </citation>
    <scope>NUCLEOTIDE SEQUENCE</scope>
    <source>
        <strain evidence="2">A18JL235</strain>
    </source>
</reference>
<dbReference type="RefSeq" id="WP_368497596.1">
    <property type="nucleotide sequence ID" value="NZ_CP162511.1"/>
</dbReference>
<dbReference type="EMBL" id="CP162511">
    <property type="protein sequence ID" value="XDI05212.1"/>
    <property type="molecule type" value="Genomic_DNA"/>
</dbReference>